<dbReference type="Gene3D" id="1.25.40.180">
    <property type="match status" value="1"/>
</dbReference>
<organism evidence="11 12">
    <name type="scientific">Dermatophagoides farinae</name>
    <name type="common">American house dust mite</name>
    <dbReference type="NCBI Taxonomy" id="6954"/>
    <lineage>
        <taxon>Eukaryota</taxon>
        <taxon>Metazoa</taxon>
        <taxon>Ecdysozoa</taxon>
        <taxon>Arthropoda</taxon>
        <taxon>Chelicerata</taxon>
        <taxon>Arachnida</taxon>
        <taxon>Acari</taxon>
        <taxon>Acariformes</taxon>
        <taxon>Sarcoptiformes</taxon>
        <taxon>Astigmata</taxon>
        <taxon>Psoroptidia</taxon>
        <taxon>Analgoidea</taxon>
        <taxon>Pyroglyphidae</taxon>
        <taxon>Dermatophagoidinae</taxon>
        <taxon>Dermatophagoides</taxon>
    </lineage>
</organism>
<dbReference type="Gene3D" id="3.30.1120.10">
    <property type="match status" value="1"/>
</dbReference>
<comment type="cofactor">
    <cofactor evidence="1">
        <name>Ca(2+)</name>
        <dbReference type="ChEBI" id="CHEBI:29108"/>
    </cofactor>
</comment>
<dbReference type="Proteomes" id="UP000790347">
    <property type="component" value="Unassembled WGS sequence"/>
</dbReference>
<dbReference type="PROSITE" id="PS51366">
    <property type="entry name" value="MI"/>
    <property type="match status" value="1"/>
</dbReference>
<evidence type="ECO:0000256" key="9">
    <source>
        <dbReference type="SAM" id="MobiDB-lite"/>
    </source>
</evidence>
<dbReference type="Gene3D" id="3.40.720.10">
    <property type="entry name" value="Alkaline Phosphatase, subunit A"/>
    <property type="match status" value="1"/>
</dbReference>
<evidence type="ECO:0000256" key="3">
    <source>
        <dbReference type="ARBA" id="ARBA00006856"/>
    </source>
</evidence>
<dbReference type="GO" id="GO:0003723">
    <property type="term" value="F:RNA binding"/>
    <property type="evidence" value="ECO:0007669"/>
    <property type="project" value="InterPro"/>
</dbReference>
<feature type="compositionally biased region" description="Low complexity" evidence="9">
    <location>
        <begin position="572"/>
        <end position="608"/>
    </location>
</feature>
<dbReference type="InterPro" id="IPR016024">
    <property type="entry name" value="ARM-type_fold"/>
</dbReference>
<gene>
    <name evidence="11" type="primary">CWC22</name>
    <name evidence="11" type="ORF">DERF_007444</name>
</gene>
<reference evidence="11" key="2">
    <citation type="journal article" date="2022" name="Res Sq">
        <title>Comparative Genomics Reveals Insights into the Divergent Evolution of Astigmatic Mites and Household Pest Adaptations.</title>
        <authorList>
            <person name="Xiong Q."/>
            <person name="Wan A.T.-Y."/>
            <person name="Liu X.-Y."/>
            <person name="Fung C.S.-H."/>
            <person name="Xiao X."/>
            <person name="Malainual N."/>
            <person name="Hou J."/>
            <person name="Wang L."/>
            <person name="Wang M."/>
            <person name="Yang K."/>
            <person name="Cui Y."/>
            <person name="Leung E."/>
            <person name="Nong W."/>
            <person name="Shin S.-K."/>
            <person name="Au S."/>
            <person name="Jeong K.Y."/>
            <person name="Chew F.T."/>
            <person name="Hui J."/>
            <person name="Leung T.F."/>
            <person name="Tungtrongchitr A."/>
            <person name="Zhong N."/>
            <person name="Liu Z."/>
            <person name="Tsui S."/>
        </authorList>
    </citation>
    <scope>NUCLEOTIDE SEQUENCE</scope>
    <source>
        <strain evidence="11">Derf</strain>
        <tissue evidence="11">Whole organism</tissue>
    </source>
</reference>
<name>A0A922I142_DERFA</name>
<dbReference type="AlphaFoldDB" id="A0A922I142"/>
<feature type="compositionally biased region" description="Acidic residues" evidence="9">
    <location>
        <begin position="310"/>
        <end position="337"/>
    </location>
</feature>
<evidence type="ECO:0000256" key="5">
    <source>
        <dbReference type="ARBA" id="ARBA00022664"/>
    </source>
</evidence>
<reference evidence="11" key="1">
    <citation type="submission" date="2013-05" db="EMBL/GenBank/DDBJ databases">
        <authorList>
            <person name="Yim A.K.Y."/>
            <person name="Chan T.F."/>
            <person name="Ji K.M."/>
            <person name="Liu X.Y."/>
            <person name="Zhou J.W."/>
            <person name="Li R.Q."/>
            <person name="Yang K.Y."/>
            <person name="Li J."/>
            <person name="Li M."/>
            <person name="Law P.T.W."/>
            <person name="Wu Y.L."/>
            <person name="Cai Z.L."/>
            <person name="Qin H."/>
            <person name="Bao Y."/>
            <person name="Leung R.K.K."/>
            <person name="Ng P.K.S."/>
            <person name="Zou J."/>
            <person name="Zhong X.J."/>
            <person name="Ran P.X."/>
            <person name="Zhong N.S."/>
            <person name="Liu Z.G."/>
            <person name="Tsui S.K.W."/>
        </authorList>
    </citation>
    <scope>NUCLEOTIDE SEQUENCE</scope>
    <source>
        <strain evidence="11">Derf</strain>
        <tissue evidence="11">Whole organism</tissue>
    </source>
</reference>
<dbReference type="FunFam" id="1.25.40.180:FF:000004">
    <property type="entry name" value="pre-mRNA-splicing factor CWC22 homolog"/>
    <property type="match status" value="1"/>
</dbReference>
<dbReference type="InterPro" id="IPR003891">
    <property type="entry name" value="Initiation_fac_eIF4g_MI"/>
</dbReference>
<dbReference type="CDD" id="cd16029">
    <property type="entry name" value="4-S"/>
    <property type="match status" value="1"/>
</dbReference>
<dbReference type="GO" id="GO:0016607">
    <property type="term" value="C:nuclear speck"/>
    <property type="evidence" value="ECO:0007669"/>
    <property type="project" value="UniProtKB-SubCell"/>
</dbReference>
<dbReference type="EMBL" id="ASGP02000003">
    <property type="protein sequence ID" value="KAH9516722.1"/>
    <property type="molecule type" value="Genomic_DNA"/>
</dbReference>
<dbReference type="GO" id="GO:0071013">
    <property type="term" value="C:catalytic step 2 spliceosome"/>
    <property type="evidence" value="ECO:0007669"/>
    <property type="project" value="TreeGrafter"/>
</dbReference>
<dbReference type="Pfam" id="PF02854">
    <property type="entry name" value="MIF4G"/>
    <property type="match status" value="1"/>
</dbReference>
<dbReference type="PANTHER" id="PTHR18034">
    <property type="entry name" value="CELL CYCLE CONTROL PROTEIN CWF22-RELATED"/>
    <property type="match status" value="1"/>
</dbReference>
<feature type="region of interest" description="Disordered" evidence="9">
    <location>
        <begin position="1"/>
        <end position="32"/>
    </location>
</feature>
<feature type="compositionally biased region" description="Basic and acidic residues" evidence="9">
    <location>
        <begin position="703"/>
        <end position="729"/>
    </location>
</feature>
<comment type="subcellular location">
    <subcellularLocation>
        <location evidence="2">Nucleus speckle</location>
    </subcellularLocation>
</comment>
<dbReference type="InterPro" id="IPR050781">
    <property type="entry name" value="CWC22_splicing_factor"/>
</dbReference>
<dbReference type="SMART" id="SM00544">
    <property type="entry name" value="MA3"/>
    <property type="match status" value="1"/>
</dbReference>
<keyword evidence="6" id="KW-0378">Hydrolase</keyword>
<feature type="compositionally biased region" description="Basic and acidic residues" evidence="9">
    <location>
        <begin position="659"/>
        <end position="695"/>
    </location>
</feature>
<dbReference type="SUPFAM" id="SSF53649">
    <property type="entry name" value="Alkaline phosphatase-like"/>
    <property type="match status" value="1"/>
</dbReference>
<keyword evidence="12" id="KW-1185">Reference proteome</keyword>
<proteinExistence type="inferred from homology"/>
<dbReference type="PANTHER" id="PTHR18034:SF3">
    <property type="entry name" value="PRE-MRNA-SPLICING FACTOR CWC22 HOMOLOG"/>
    <property type="match status" value="1"/>
</dbReference>
<feature type="domain" description="MI" evidence="10">
    <location>
        <begin position="354"/>
        <end position="470"/>
    </location>
</feature>
<keyword evidence="7" id="KW-0508">mRNA splicing</keyword>
<evidence type="ECO:0000256" key="7">
    <source>
        <dbReference type="ARBA" id="ARBA00023187"/>
    </source>
</evidence>
<accession>A0A922I142</accession>
<sequence>MVSSPDESRMANKERAKPSSMDPGQDIRTKTGGAYIPPAKLRLMQQNISDKNSEAYQRLAWESLKKSINGLINKVNVSNIAFIVKELFAINLIRGRGLLCRSILRAQQSSPTFTHVYAALIAVTNTKFPKVGELLLKRLIVQFRRSFQRNDKSNCINSTRFIAHLFNQNVAHEILALEILVLLLENATNDSVEVAIAFLKECGAKLEEVSRQGAAGIFERLRTILHDGELNKRVQYMIEVMYAIRKDKFKDHPSIMQELDLIEEDEQFTHLMTLEDDYETEDRLNVFKLDPDFQTNEAKYDEIKQSILDVGDDDDDDDSDESGSDDDEEDSSDEANEEGATTTIIDNTETNLINLRKTIYLTIQSSLDFEECAHKLLKLDIKPPQYAELCNMIVDCCAQQRTYIKFFGLLAQRFCQINPEYVEPFVEILKNCYDTIHRFETCKLRNVAKIFAHLLYTDSIPWTVLSHIKLNENDTSSSSRVFIKILFQQLAESMGLVRLNQRIKDPTLDEAFKGLFPRDNPEYTRFAINFFTSIGLGGLTDDLREHLKTASSQKLPLLQENLQKLKQEDDSTSTSSSSDSSDNSSDSDSSDNSSDSSSDSSTSNNSDSSSDEDSDDTSHKRKHRSIREQRPSKYRGERENHRKEERHKLRDTNKHKHDMSRDYSNSDRHKRYPNDKKDTDKYRLKERNRENDKDRSHRHHHRSNEEKHIDDVKKNLKRADRDESSDDKKHSKIRKIRSWGDVSFHGSKQIPTPNIDLLASSGVIMNNYYVSPLCSPSRSALLTGLNPIRTGMQVGVIAASQPYGLPLNYTTMGQHFQRLGYRTHVVGKWHQGFFRSEYLPTKRGFDSYFGYLTGHSDYFNRKAGDFFRGYDLHEMDHIANLTKYQGQYSTDMYTDRVLELIEENQYENTKKPWLIYMAQQSVHGAECGDEIQPPRRHENDYKYIQKNERRRRFAGMVAALDESVGRVFKALNDTNQLSRTIIVFSTDNGGATAGTTGYHIDNSQGSNWPLKGGKYTLWEGGVRGTAFIWSKLLPKPYLSNQLMHITDILPTLYSAAGGNTSDLGDIDGLNQWNQLKNPNNKNNYQIREHLLHNIDHTKHFWALRYRNYKLTNGTSLLGQFDNWYEAPGQQTEFPPNGICYNCTTTYQILEEYGIKFEPITVQIDCQRDKNPIIKCQSKKGMCLFDIEQDPCELTNLAEKKSDLLKTIHKKIYEHYNVQYTKPVNKPFDPHANPALHGGFWKPWLDQNPITENFL</sequence>
<dbReference type="InterPro" id="IPR017850">
    <property type="entry name" value="Alkaline_phosphatase_core_sf"/>
</dbReference>
<comment type="caution">
    <text evidence="11">The sequence shown here is derived from an EMBL/GenBank/DDBJ whole genome shotgun (WGS) entry which is preliminary data.</text>
</comment>
<dbReference type="InterPro" id="IPR003890">
    <property type="entry name" value="MIF4G-like_typ-3"/>
</dbReference>
<keyword evidence="8" id="KW-0539">Nucleus</keyword>
<dbReference type="PROSITE" id="PS00149">
    <property type="entry name" value="SULFATASE_2"/>
    <property type="match status" value="1"/>
</dbReference>
<dbReference type="SMART" id="SM00543">
    <property type="entry name" value="MIF4G"/>
    <property type="match status" value="1"/>
</dbReference>
<evidence type="ECO:0000259" key="10">
    <source>
        <dbReference type="PROSITE" id="PS51366"/>
    </source>
</evidence>
<feature type="compositionally biased region" description="Basic and acidic residues" evidence="9">
    <location>
        <begin position="626"/>
        <end position="652"/>
    </location>
</feature>
<dbReference type="GO" id="GO:0016787">
    <property type="term" value="F:hydrolase activity"/>
    <property type="evidence" value="ECO:0007669"/>
    <property type="project" value="UniProtKB-KW"/>
</dbReference>
<comment type="similarity">
    <text evidence="3">Belongs to the CWC22 family.</text>
</comment>
<protein>
    <submittedName>
        <fullName evidence="11">Pre-mRNA-splicing factor cwc22</fullName>
    </submittedName>
</protein>
<keyword evidence="5" id="KW-0507">mRNA processing</keyword>
<dbReference type="InterPro" id="IPR024607">
    <property type="entry name" value="Sulfatase_CS"/>
</dbReference>
<dbReference type="GO" id="GO:0000398">
    <property type="term" value="P:mRNA splicing, via spliceosome"/>
    <property type="evidence" value="ECO:0007669"/>
    <property type="project" value="TreeGrafter"/>
</dbReference>
<comment type="similarity">
    <text evidence="4">Belongs to the sulfatase family.</text>
</comment>
<evidence type="ECO:0000256" key="8">
    <source>
        <dbReference type="ARBA" id="ARBA00023242"/>
    </source>
</evidence>
<evidence type="ECO:0000256" key="2">
    <source>
        <dbReference type="ARBA" id="ARBA00004324"/>
    </source>
</evidence>
<feature type="region of interest" description="Disordered" evidence="9">
    <location>
        <begin position="306"/>
        <end position="344"/>
    </location>
</feature>
<dbReference type="Pfam" id="PF02847">
    <property type="entry name" value="MA3"/>
    <property type="match status" value="1"/>
</dbReference>
<dbReference type="SUPFAM" id="SSF48371">
    <property type="entry name" value="ARM repeat"/>
    <property type="match status" value="1"/>
</dbReference>
<evidence type="ECO:0000256" key="4">
    <source>
        <dbReference type="ARBA" id="ARBA00008779"/>
    </source>
</evidence>
<dbReference type="Pfam" id="PF00884">
    <property type="entry name" value="Sulfatase"/>
    <property type="match status" value="1"/>
</dbReference>
<dbReference type="PROSITE" id="PS00523">
    <property type="entry name" value="SULFATASE_1"/>
    <property type="match status" value="1"/>
</dbReference>
<dbReference type="InterPro" id="IPR000917">
    <property type="entry name" value="Sulfatase_N"/>
</dbReference>
<evidence type="ECO:0000313" key="11">
    <source>
        <dbReference type="EMBL" id="KAH9516722.1"/>
    </source>
</evidence>
<feature type="region of interest" description="Disordered" evidence="9">
    <location>
        <begin position="565"/>
        <end position="733"/>
    </location>
</feature>
<evidence type="ECO:0000256" key="6">
    <source>
        <dbReference type="ARBA" id="ARBA00022801"/>
    </source>
</evidence>
<evidence type="ECO:0000313" key="12">
    <source>
        <dbReference type="Proteomes" id="UP000790347"/>
    </source>
</evidence>
<evidence type="ECO:0000256" key="1">
    <source>
        <dbReference type="ARBA" id="ARBA00001913"/>
    </source>
</evidence>
<feature type="compositionally biased region" description="Basic and acidic residues" evidence="9">
    <location>
        <begin position="1"/>
        <end position="17"/>
    </location>
</feature>